<evidence type="ECO:0000256" key="3">
    <source>
        <dbReference type="ARBA" id="ARBA00022989"/>
    </source>
</evidence>
<name>A0A084J8G6_9CLOT</name>
<sequence>MYCKECGNKFKNEKAVVCVHCGTNKGQGNNYCSECGTEVKNKEGAEVCLNCGCKLKNSKINISNSLKGSNGTGKPIGNSKVVAGISAILLGAIGIHNFYLGYKEKGFIQVAIFLIAIIFFEPLVLVNNVWSIVDAVNIFRGKMKTATGEELV</sequence>
<evidence type="ECO:0000313" key="8">
    <source>
        <dbReference type="Proteomes" id="UP000028542"/>
    </source>
</evidence>
<keyword evidence="2 5" id="KW-0812">Transmembrane</keyword>
<organism evidence="7 8">
    <name type="scientific">Clostridium sulfidigenes</name>
    <dbReference type="NCBI Taxonomy" id="318464"/>
    <lineage>
        <taxon>Bacteria</taxon>
        <taxon>Bacillati</taxon>
        <taxon>Bacillota</taxon>
        <taxon>Clostridia</taxon>
        <taxon>Eubacteriales</taxon>
        <taxon>Clostridiaceae</taxon>
        <taxon>Clostridium</taxon>
    </lineage>
</organism>
<feature type="transmembrane region" description="Helical" evidence="5">
    <location>
        <begin position="106"/>
        <end position="133"/>
    </location>
</feature>
<evidence type="ECO:0000313" key="7">
    <source>
        <dbReference type="EMBL" id="KEZ85250.1"/>
    </source>
</evidence>
<protein>
    <submittedName>
        <fullName evidence="7">Membrane protein</fullName>
    </submittedName>
</protein>
<dbReference type="Pfam" id="PF05154">
    <property type="entry name" value="TM2"/>
    <property type="match status" value="1"/>
</dbReference>
<feature type="domain" description="TM2" evidence="6">
    <location>
        <begin position="77"/>
        <end position="120"/>
    </location>
</feature>
<keyword evidence="8" id="KW-1185">Reference proteome</keyword>
<evidence type="ECO:0000256" key="5">
    <source>
        <dbReference type="SAM" id="Phobius"/>
    </source>
</evidence>
<dbReference type="STRING" id="318464.IO99_15070"/>
<feature type="transmembrane region" description="Helical" evidence="5">
    <location>
        <begin position="81"/>
        <end position="100"/>
    </location>
</feature>
<dbReference type="InterPro" id="IPR007829">
    <property type="entry name" value="TM2"/>
</dbReference>
<dbReference type="EMBL" id="JPMD01000038">
    <property type="protein sequence ID" value="KEZ85250.1"/>
    <property type="molecule type" value="Genomic_DNA"/>
</dbReference>
<dbReference type="GO" id="GO:0016020">
    <property type="term" value="C:membrane"/>
    <property type="evidence" value="ECO:0007669"/>
    <property type="project" value="UniProtKB-SubCell"/>
</dbReference>
<evidence type="ECO:0000259" key="6">
    <source>
        <dbReference type="Pfam" id="PF05154"/>
    </source>
</evidence>
<gene>
    <name evidence="7" type="ORF">IO99_15070</name>
</gene>
<dbReference type="Proteomes" id="UP000028542">
    <property type="component" value="Unassembled WGS sequence"/>
</dbReference>
<proteinExistence type="predicted"/>
<comment type="caution">
    <text evidence="7">The sequence shown here is derived from an EMBL/GenBank/DDBJ whole genome shotgun (WGS) entry which is preliminary data.</text>
</comment>
<evidence type="ECO:0000256" key="2">
    <source>
        <dbReference type="ARBA" id="ARBA00022692"/>
    </source>
</evidence>
<reference evidence="7 8" key="1">
    <citation type="submission" date="2014-07" db="EMBL/GenBank/DDBJ databases">
        <title>Draft genome of Clostridium sulfidigenes 113A isolated from sediments associated with methane hydrate from Krishna Godavari basin.</title>
        <authorList>
            <person name="Honkalas V.S."/>
            <person name="Dabir A.P."/>
            <person name="Arora P."/>
            <person name="Dhakephalkar P.K."/>
        </authorList>
    </citation>
    <scope>NUCLEOTIDE SEQUENCE [LARGE SCALE GENOMIC DNA]</scope>
    <source>
        <strain evidence="7 8">113A</strain>
    </source>
</reference>
<dbReference type="eggNOG" id="COG2314">
    <property type="taxonomic scope" value="Bacteria"/>
</dbReference>
<comment type="subcellular location">
    <subcellularLocation>
        <location evidence="1">Membrane</location>
        <topology evidence="1">Multi-pass membrane protein</topology>
    </subcellularLocation>
</comment>
<keyword evidence="4 5" id="KW-0472">Membrane</keyword>
<dbReference type="RefSeq" id="WP_003466824.1">
    <property type="nucleotide sequence ID" value="NZ_JPMD01000038.1"/>
</dbReference>
<keyword evidence="3 5" id="KW-1133">Transmembrane helix</keyword>
<accession>A0A084J8G6</accession>
<dbReference type="AlphaFoldDB" id="A0A084J8G6"/>
<evidence type="ECO:0000256" key="4">
    <source>
        <dbReference type="ARBA" id="ARBA00023136"/>
    </source>
</evidence>
<evidence type="ECO:0000256" key="1">
    <source>
        <dbReference type="ARBA" id="ARBA00004141"/>
    </source>
</evidence>